<dbReference type="InterPro" id="IPR001623">
    <property type="entry name" value="DnaJ_domain"/>
</dbReference>
<keyword evidence="4" id="KW-0472">Membrane</keyword>
<evidence type="ECO:0000259" key="5">
    <source>
        <dbReference type="PROSITE" id="PS50076"/>
    </source>
</evidence>
<dbReference type="InterPro" id="IPR036869">
    <property type="entry name" value="J_dom_sf"/>
</dbReference>
<accession>A0ABT4QBW4</accession>
<dbReference type="CDD" id="cd06257">
    <property type="entry name" value="DnaJ"/>
    <property type="match status" value="1"/>
</dbReference>
<feature type="compositionally biased region" description="Polar residues" evidence="3">
    <location>
        <begin position="234"/>
        <end position="246"/>
    </location>
</feature>
<gene>
    <name evidence="6" type="ORF">O9H85_18360</name>
</gene>
<feature type="compositionally biased region" description="Polar residues" evidence="3">
    <location>
        <begin position="209"/>
        <end position="224"/>
    </location>
</feature>
<keyword evidence="2" id="KW-0346">Stress response</keyword>
<dbReference type="SUPFAM" id="SSF46565">
    <property type="entry name" value="Chaperone J-domain"/>
    <property type="match status" value="1"/>
</dbReference>
<feature type="compositionally biased region" description="Basic and acidic residues" evidence="3">
    <location>
        <begin position="263"/>
        <end position="275"/>
    </location>
</feature>
<feature type="region of interest" description="Disordered" evidence="3">
    <location>
        <begin position="153"/>
        <end position="275"/>
    </location>
</feature>
<keyword evidence="1" id="KW-0235">DNA replication</keyword>
<evidence type="ECO:0000256" key="1">
    <source>
        <dbReference type="ARBA" id="ARBA00022705"/>
    </source>
</evidence>
<keyword evidence="7" id="KW-1185">Reference proteome</keyword>
<keyword evidence="4" id="KW-0812">Transmembrane</keyword>
<protein>
    <submittedName>
        <fullName evidence="6">DnaJ domain-containing protein</fullName>
    </submittedName>
</protein>
<dbReference type="Proteomes" id="UP001527882">
    <property type="component" value="Unassembled WGS sequence"/>
</dbReference>
<dbReference type="EMBL" id="JAQAGZ010000011">
    <property type="protein sequence ID" value="MCZ8514351.1"/>
    <property type="molecule type" value="Genomic_DNA"/>
</dbReference>
<dbReference type="PROSITE" id="PS50076">
    <property type="entry name" value="DNAJ_2"/>
    <property type="match status" value="1"/>
</dbReference>
<dbReference type="SMART" id="SM00271">
    <property type="entry name" value="DnaJ"/>
    <property type="match status" value="1"/>
</dbReference>
<organism evidence="6 7">
    <name type="scientific">Paenibacillus gyeongsangnamensis</name>
    <dbReference type="NCBI Taxonomy" id="3388067"/>
    <lineage>
        <taxon>Bacteria</taxon>
        <taxon>Bacillati</taxon>
        <taxon>Bacillota</taxon>
        <taxon>Bacilli</taxon>
        <taxon>Bacillales</taxon>
        <taxon>Paenibacillaceae</taxon>
        <taxon>Paenibacillus</taxon>
    </lineage>
</organism>
<evidence type="ECO:0000256" key="2">
    <source>
        <dbReference type="ARBA" id="ARBA00023016"/>
    </source>
</evidence>
<dbReference type="InterPro" id="IPR052763">
    <property type="entry name" value="DnaJ_C4"/>
</dbReference>
<feature type="domain" description="J" evidence="5">
    <location>
        <begin position="8"/>
        <end position="69"/>
    </location>
</feature>
<evidence type="ECO:0000313" key="6">
    <source>
        <dbReference type="EMBL" id="MCZ8514351.1"/>
    </source>
</evidence>
<comment type="caution">
    <text evidence="6">The sequence shown here is derived from an EMBL/GenBank/DDBJ whole genome shotgun (WGS) entry which is preliminary data.</text>
</comment>
<reference evidence="6 7" key="1">
    <citation type="submission" date="2022-12" db="EMBL/GenBank/DDBJ databases">
        <title>Draft genome sequence of Paenibacillus sp. dW9.</title>
        <authorList>
            <person name="Choi E.-W."/>
            <person name="Kim D.-U."/>
        </authorList>
    </citation>
    <scope>NUCLEOTIDE SEQUENCE [LARGE SCALE GENOMIC DNA]</scope>
    <source>
        <strain evidence="7">dW9</strain>
    </source>
</reference>
<dbReference type="Gene3D" id="1.10.287.110">
    <property type="entry name" value="DnaJ domain"/>
    <property type="match status" value="1"/>
</dbReference>
<feature type="transmembrane region" description="Helical" evidence="4">
    <location>
        <begin position="107"/>
        <end position="128"/>
    </location>
</feature>
<dbReference type="Pfam" id="PF00226">
    <property type="entry name" value="DnaJ"/>
    <property type="match status" value="1"/>
</dbReference>
<proteinExistence type="predicted"/>
<keyword evidence="4" id="KW-1133">Transmembrane helix</keyword>
<dbReference type="PANTHER" id="PTHR44825">
    <property type="match status" value="1"/>
</dbReference>
<dbReference type="PANTHER" id="PTHR44825:SF1">
    <property type="entry name" value="DNAJ HOMOLOG SUBFAMILY C MEMBER 4"/>
    <property type="match status" value="1"/>
</dbReference>
<dbReference type="RefSeq" id="WP_269882867.1">
    <property type="nucleotide sequence ID" value="NZ_JAQAGZ010000011.1"/>
</dbReference>
<dbReference type="PRINTS" id="PR00625">
    <property type="entry name" value="JDOMAIN"/>
</dbReference>
<name>A0ABT4QBW4_9BACL</name>
<dbReference type="InterPro" id="IPR018253">
    <property type="entry name" value="DnaJ_domain_CS"/>
</dbReference>
<evidence type="ECO:0000256" key="3">
    <source>
        <dbReference type="SAM" id="MobiDB-lite"/>
    </source>
</evidence>
<feature type="compositionally biased region" description="Basic and acidic residues" evidence="3">
    <location>
        <begin position="163"/>
        <end position="179"/>
    </location>
</feature>
<evidence type="ECO:0000256" key="4">
    <source>
        <dbReference type="SAM" id="Phobius"/>
    </source>
</evidence>
<sequence>MGNNEFTDYYNILGVHQTASNEEIKKAFRSKAKHKHPDSGGLENEFILLKQAYDTLTDQSKRIEYDKEFNTYRETYRKNDSNSNINNVIVSSGSDNAPSKKFQMINLVKYVGAFSVLIGIVVMFFAFLNNAITSKAHVLSSVEQKQWIENDKILKTEPQPTADKIEGKQSENNVPKKESQTSAVNESKEPKLDAQSSKPQIEGKIEGNPSKNNIPQKEPQTSAVNEGKEPKLEAQSSKPPIQTTEPKPSKAETKNEVTTVETRAQEDTIQRGTSKETVKAIMGTPTRILDVGPIATWYYGRSTVTFTNDRVTGWDNSGGNLKLVQASTESGGSLSTGSTTNDVKAIMGTPTRILDVGPIATWYYGRSTVTFTNDRVTGWDNSGGNLKLEQTSTESGGTFSTGSTTKDVKAIMGTPTRILDVGPIATWYYGRSTISFTNDKVSGWDNSGNNLKLRH</sequence>
<dbReference type="PROSITE" id="PS00636">
    <property type="entry name" value="DNAJ_1"/>
    <property type="match status" value="1"/>
</dbReference>
<evidence type="ECO:0000313" key="7">
    <source>
        <dbReference type="Proteomes" id="UP001527882"/>
    </source>
</evidence>